<dbReference type="Proteomes" id="UP000515847">
    <property type="component" value="Chromosome"/>
</dbReference>
<dbReference type="OrthoDB" id="9794782at2"/>
<dbReference type="PANTHER" id="PTHR46268">
    <property type="entry name" value="STRESS RESPONSE PROTEIN NHAX"/>
    <property type="match status" value="1"/>
</dbReference>
<evidence type="ECO:0000313" key="4">
    <source>
        <dbReference type="Proteomes" id="UP000515847"/>
    </source>
</evidence>
<evidence type="ECO:0000256" key="1">
    <source>
        <dbReference type="ARBA" id="ARBA00008791"/>
    </source>
</evidence>
<reference evidence="3 4" key="1">
    <citation type="journal article" date="2019" name="Front. Microbiol.">
        <title>Thermoanaerosceptrum fracticalcis gen. nov. sp. nov., a Novel Fumarate-Fermenting Microorganism From a Deep Fractured Carbonate Aquifer of the US Great Basin.</title>
        <authorList>
            <person name="Hamilton-Brehm S.D."/>
            <person name="Stewart L.E."/>
            <person name="Zavarin M."/>
            <person name="Caldwell M."/>
            <person name="Lawson P.A."/>
            <person name="Onstott T.C."/>
            <person name="Grzymski J."/>
            <person name="Neveux I."/>
            <person name="Lollar B.S."/>
            <person name="Russell C.E."/>
            <person name="Moser D.P."/>
        </authorList>
    </citation>
    <scope>NUCLEOTIDE SEQUENCE [LARGE SCALE GENOMIC DNA]</scope>
    <source>
        <strain evidence="3 4">DRI-13</strain>
    </source>
</reference>
<feature type="domain" description="UspA" evidence="2">
    <location>
        <begin position="4"/>
        <end position="139"/>
    </location>
</feature>
<dbReference type="KEGG" id="tfr:BR63_17320"/>
<dbReference type="InterPro" id="IPR006016">
    <property type="entry name" value="UspA"/>
</dbReference>
<dbReference type="RefSeq" id="WP_034421136.1">
    <property type="nucleotide sequence ID" value="NZ_CP045798.1"/>
</dbReference>
<gene>
    <name evidence="3" type="ORF">BR63_17320</name>
</gene>
<dbReference type="InterPro" id="IPR006015">
    <property type="entry name" value="Universal_stress_UspA"/>
</dbReference>
<comment type="similarity">
    <text evidence="1">Belongs to the universal stress protein A family.</text>
</comment>
<dbReference type="EMBL" id="CP045798">
    <property type="protein sequence ID" value="QNB47862.1"/>
    <property type="molecule type" value="Genomic_DNA"/>
</dbReference>
<dbReference type="Gene3D" id="3.40.50.620">
    <property type="entry name" value="HUPs"/>
    <property type="match status" value="1"/>
</dbReference>
<organism evidence="3 4">
    <name type="scientific">Thermanaerosceptrum fracticalcis</name>
    <dbReference type="NCBI Taxonomy" id="1712410"/>
    <lineage>
        <taxon>Bacteria</taxon>
        <taxon>Bacillati</taxon>
        <taxon>Bacillota</taxon>
        <taxon>Clostridia</taxon>
        <taxon>Eubacteriales</taxon>
        <taxon>Peptococcaceae</taxon>
        <taxon>Thermanaerosceptrum</taxon>
    </lineage>
</organism>
<name>A0A7G6E708_THEFR</name>
<protein>
    <submittedName>
        <fullName evidence="3">Universal stress protein</fullName>
    </submittedName>
</protein>
<dbReference type="PANTHER" id="PTHR46268:SF6">
    <property type="entry name" value="UNIVERSAL STRESS PROTEIN UP12"/>
    <property type="match status" value="1"/>
</dbReference>
<dbReference type="SUPFAM" id="SSF52402">
    <property type="entry name" value="Adenine nucleotide alpha hydrolases-like"/>
    <property type="match status" value="1"/>
</dbReference>
<dbReference type="CDD" id="cd00293">
    <property type="entry name" value="USP-like"/>
    <property type="match status" value="1"/>
</dbReference>
<dbReference type="PRINTS" id="PR01438">
    <property type="entry name" value="UNVRSLSTRESS"/>
</dbReference>
<accession>A0A7G6E708</accession>
<dbReference type="InterPro" id="IPR014729">
    <property type="entry name" value="Rossmann-like_a/b/a_fold"/>
</dbReference>
<dbReference type="AlphaFoldDB" id="A0A7G6E708"/>
<dbReference type="Pfam" id="PF00582">
    <property type="entry name" value="Usp"/>
    <property type="match status" value="1"/>
</dbReference>
<proteinExistence type="inferred from homology"/>
<evidence type="ECO:0000259" key="2">
    <source>
        <dbReference type="Pfam" id="PF00582"/>
    </source>
</evidence>
<keyword evidence="4" id="KW-1185">Reference proteome</keyword>
<evidence type="ECO:0000313" key="3">
    <source>
        <dbReference type="EMBL" id="QNB47862.1"/>
    </source>
</evidence>
<sequence length="140" mass="15243">MDIRSILVGLDGSKSSRKALQAAVDLSRKLNAKVTTLTVVHLPDFSPGGGEVKELEQAEKYYQPLLQEVQAYGSTLGCDITTVILKGHPTERLLQYAEDNQVDLIVIGTRGLGGFKKLLMGSVAQKVVSYSKIPVMVIRE</sequence>